<dbReference type="Gene3D" id="3.40.50.150">
    <property type="entry name" value="Vaccinia Virus protein VP39"/>
    <property type="match status" value="1"/>
</dbReference>
<dbReference type="InterPro" id="IPR006342">
    <property type="entry name" value="FkbM_mtfrase"/>
</dbReference>
<keyword evidence="2" id="KW-1133">Transmembrane helix</keyword>
<feature type="domain" description="Methyltransferase FkbM" evidence="3">
    <location>
        <begin position="343"/>
        <end position="428"/>
    </location>
</feature>
<evidence type="ECO:0000256" key="2">
    <source>
        <dbReference type="SAM" id="Phobius"/>
    </source>
</evidence>
<dbReference type="VEuPathDB" id="CryptoDB:Cvel_4140"/>
<keyword evidence="2" id="KW-0812">Transmembrane</keyword>
<sequence>MDPKGLAKKARIQVALSGTAPKIVCALISLLAVVWLLRAGKKPFFDSGSAFSSKRKRGEPILEVQDTAKDRARADCKGQHTDESAWTLPPPPPLLSHEDRRRELLQIGLRFKGEIDPDGGELSRLPVKGMMNTLIVRNMGRSTWSRLLWLLDEQPDDALFVDVGTAGCPYGCTAAHWGLRVYAFEANPFWKDHLASGCTDPPHGPVVLPPACCGQKFAPEKGQVRWINMGASSATGTLKLNWNDDPGAEGSGSFEGGATEKGGAWDVKEYECVTENEDESGNAYIKVAGHHGTSGWAPQAGDKCCMVGDSEASLNCWWFGSQAQCRQGLMDVWEGSVKCHVSERTDRVVVVPVTRIDYHVHETPRIMKFDVQGHEAEAIKGSYGLILPYPLAQRPKLIHFEFEPGNQAQLGHDPVALLRQVESLGYELFDLAEESTEPDNVVKPRKFEEYVAAFRHGETTNIIAQRIHWSPWNDP</sequence>
<proteinExistence type="predicted"/>
<dbReference type="AlphaFoldDB" id="A0A0G4G424"/>
<protein>
    <recommendedName>
        <fullName evidence="3">Methyltransferase FkbM domain-containing protein</fullName>
    </recommendedName>
</protein>
<dbReference type="EMBL" id="CDMZ01000860">
    <property type="protein sequence ID" value="CEM22835.1"/>
    <property type="molecule type" value="Genomic_DNA"/>
</dbReference>
<feature type="region of interest" description="Disordered" evidence="1">
    <location>
        <begin position="62"/>
        <end position="97"/>
    </location>
</feature>
<accession>A0A0G4G424</accession>
<reference evidence="4" key="1">
    <citation type="submission" date="2014-11" db="EMBL/GenBank/DDBJ databases">
        <authorList>
            <person name="Otto D Thomas"/>
            <person name="Naeem Raeece"/>
        </authorList>
    </citation>
    <scope>NUCLEOTIDE SEQUENCE</scope>
</reference>
<evidence type="ECO:0000259" key="3">
    <source>
        <dbReference type="Pfam" id="PF05050"/>
    </source>
</evidence>
<keyword evidence="2" id="KW-0472">Membrane</keyword>
<dbReference type="PhylomeDB" id="A0A0G4G424"/>
<name>A0A0G4G424_9ALVE</name>
<dbReference type="SUPFAM" id="SSF53335">
    <property type="entry name" value="S-adenosyl-L-methionine-dependent methyltransferases"/>
    <property type="match status" value="2"/>
</dbReference>
<feature type="compositionally biased region" description="Basic and acidic residues" evidence="1">
    <location>
        <begin position="66"/>
        <end position="83"/>
    </location>
</feature>
<dbReference type="Pfam" id="PF05050">
    <property type="entry name" value="Methyltransf_21"/>
    <property type="match status" value="1"/>
</dbReference>
<gene>
    <name evidence="4" type="ORF">Cvel_4140</name>
</gene>
<evidence type="ECO:0000256" key="1">
    <source>
        <dbReference type="SAM" id="MobiDB-lite"/>
    </source>
</evidence>
<feature type="transmembrane region" description="Helical" evidence="2">
    <location>
        <begin position="12"/>
        <end position="37"/>
    </location>
</feature>
<organism evidence="4">
    <name type="scientific">Chromera velia CCMP2878</name>
    <dbReference type="NCBI Taxonomy" id="1169474"/>
    <lineage>
        <taxon>Eukaryota</taxon>
        <taxon>Sar</taxon>
        <taxon>Alveolata</taxon>
        <taxon>Colpodellida</taxon>
        <taxon>Chromeraceae</taxon>
        <taxon>Chromera</taxon>
    </lineage>
</organism>
<dbReference type="InterPro" id="IPR029063">
    <property type="entry name" value="SAM-dependent_MTases_sf"/>
</dbReference>
<evidence type="ECO:0000313" key="4">
    <source>
        <dbReference type="EMBL" id="CEM22835.1"/>
    </source>
</evidence>